<reference evidence="1 2" key="1">
    <citation type="journal article" date="2013" name="J. Gen. Virol.">
        <title>Four novel papillomavirus sequences support a broad diversity among equine papillomaviruses.</title>
        <authorList>
            <person name="Lange C."/>
            <person name="Vetsch E."/>
            <person name="Ackermann M."/>
            <person name="Favrot C."/>
            <person name="Tobler K."/>
        </authorList>
    </citation>
    <scope>NUCLEOTIDE SEQUENCE [LARGE SCALE GENOMIC DNA]</scope>
</reference>
<proteinExistence type="predicted"/>
<evidence type="ECO:0000313" key="1">
    <source>
        <dbReference type="EMBL" id="AFU07688.1"/>
    </source>
</evidence>
<sequence length="127" mass="13897">GAAPRSPPSLLELAYRASTSLTTPPPVYLPGRLPPALLVSDLYQRNSWPEALRGIAETLTEGSRLGATGPLPMSPLPGPYAEGYLDSYLPPAPCRRAYRAHLYHQRQVQRLYLLYVDAGPPADPRPH</sequence>
<feature type="non-terminal residue" evidence="1">
    <location>
        <position position="1"/>
    </location>
</feature>
<accession>M4HX86</accession>
<dbReference type="Proteomes" id="UP000111451">
    <property type="component" value="Segment"/>
</dbReference>
<dbReference type="OrthoDB" id="35915at10239"/>
<dbReference type="GeneID" id="14757625"/>
<dbReference type="KEGG" id="vg:14757625"/>
<organism evidence="1 2">
    <name type="scientific">Equus caballus papillomavirus 7</name>
    <dbReference type="NCBI Taxonomy" id="1235430"/>
    <lineage>
        <taxon>Viruses</taxon>
        <taxon>Monodnaviria</taxon>
        <taxon>Shotokuvirae</taxon>
        <taxon>Cossaviricota</taxon>
        <taxon>Papovaviricetes</taxon>
        <taxon>Zurhausenvirales</taxon>
        <taxon>Papillomaviridae</taxon>
        <taxon>Firstpapillomavirinae</taxon>
        <taxon>Dyorhopapillomavirus</taxon>
        <taxon>Dyorhopapillomavirus 1</taxon>
    </lineage>
</organism>
<dbReference type="EMBL" id="JX035935">
    <property type="protein sequence ID" value="AFU07688.1"/>
    <property type="molecule type" value="Genomic_DNA"/>
</dbReference>
<dbReference type="RefSeq" id="YP_007518502.1">
    <property type="nucleotide sequence ID" value="NC_020501.1"/>
</dbReference>
<evidence type="ECO:0000313" key="2">
    <source>
        <dbReference type="Proteomes" id="UP000111451"/>
    </source>
</evidence>
<name>M4HX86_9PAPI</name>
<protein>
    <submittedName>
        <fullName evidence="1">Putative E4 protein</fullName>
    </submittedName>
</protein>